<keyword evidence="6" id="KW-0862">Zinc</keyword>
<dbReference type="Pfam" id="PF13465">
    <property type="entry name" value="zf-H2C2_2"/>
    <property type="match status" value="1"/>
</dbReference>
<evidence type="ECO:0000256" key="3">
    <source>
        <dbReference type="ARBA" id="ARBA00022723"/>
    </source>
</evidence>
<feature type="domain" description="C2H2-type" evidence="12">
    <location>
        <begin position="254"/>
        <end position="281"/>
    </location>
</feature>
<dbReference type="FunFam" id="3.30.160.60:FF:000123">
    <property type="entry name" value="transcriptional repressor CTCF isoform X1"/>
    <property type="match status" value="1"/>
</dbReference>
<evidence type="ECO:0000256" key="7">
    <source>
        <dbReference type="ARBA" id="ARBA00023015"/>
    </source>
</evidence>
<dbReference type="PROSITE" id="PS00028">
    <property type="entry name" value="ZINC_FINGER_C2H2_1"/>
    <property type="match status" value="8"/>
</dbReference>
<organism evidence="13 14">
    <name type="scientific">Dreissena polymorpha</name>
    <name type="common">Zebra mussel</name>
    <name type="synonym">Mytilus polymorpha</name>
    <dbReference type="NCBI Taxonomy" id="45954"/>
    <lineage>
        <taxon>Eukaryota</taxon>
        <taxon>Metazoa</taxon>
        <taxon>Spiralia</taxon>
        <taxon>Lophotrochozoa</taxon>
        <taxon>Mollusca</taxon>
        <taxon>Bivalvia</taxon>
        <taxon>Autobranchia</taxon>
        <taxon>Heteroconchia</taxon>
        <taxon>Euheterodonta</taxon>
        <taxon>Imparidentia</taxon>
        <taxon>Neoheterodontei</taxon>
        <taxon>Myida</taxon>
        <taxon>Dreissenoidea</taxon>
        <taxon>Dreissenidae</taxon>
        <taxon>Dreissena</taxon>
    </lineage>
</organism>
<dbReference type="PANTHER" id="PTHR24388">
    <property type="entry name" value="ZINC FINGER PROTEIN"/>
    <property type="match status" value="1"/>
</dbReference>
<reference evidence="13" key="1">
    <citation type="journal article" date="2019" name="bioRxiv">
        <title>The Genome of the Zebra Mussel, Dreissena polymorpha: A Resource for Invasive Species Research.</title>
        <authorList>
            <person name="McCartney M.A."/>
            <person name="Auch B."/>
            <person name="Kono T."/>
            <person name="Mallez S."/>
            <person name="Zhang Y."/>
            <person name="Obille A."/>
            <person name="Becker A."/>
            <person name="Abrahante J.E."/>
            <person name="Garbe J."/>
            <person name="Badalamenti J.P."/>
            <person name="Herman A."/>
            <person name="Mangelson H."/>
            <person name="Liachko I."/>
            <person name="Sullivan S."/>
            <person name="Sone E.D."/>
            <person name="Koren S."/>
            <person name="Silverstein K.A.T."/>
            <person name="Beckman K.B."/>
            <person name="Gohl D.M."/>
        </authorList>
    </citation>
    <scope>NUCLEOTIDE SEQUENCE</scope>
    <source>
        <strain evidence="13">Duluth1</strain>
        <tissue evidence="13">Whole animal</tissue>
    </source>
</reference>
<feature type="domain" description="C2H2-type" evidence="12">
    <location>
        <begin position="226"/>
        <end position="253"/>
    </location>
</feature>
<evidence type="ECO:0000256" key="10">
    <source>
        <dbReference type="ARBA" id="ARBA00023242"/>
    </source>
</evidence>
<feature type="domain" description="C2H2-type" evidence="12">
    <location>
        <begin position="366"/>
        <end position="393"/>
    </location>
</feature>
<dbReference type="AlphaFoldDB" id="A0A9D4G6C3"/>
<evidence type="ECO:0000256" key="2">
    <source>
        <dbReference type="ARBA" id="ARBA00006991"/>
    </source>
</evidence>
<dbReference type="Gene3D" id="3.30.160.60">
    <property type="entry name" value="Classic Zinc Finger"/>
    <property type="match status" value="9"/>
</dbReference>
<comment type="subcellular location">
    <subcellularLocation>
        <location evidence="1">Nucleus</location>
    </subcellularLocation>
</comment>
<keyword evidence="10" id="KW-0539">Nucleus</keyword>
<dbReference type="EMBL" id="JAIWYP010000006">
    <property type="protein sequence ID" value="KAH3809385.1"/>
    <property type="molecule type" value="Genomic_DNA"/>
</dbReference>
<feature type="domain" description="C2H2-type" evidence="12">
    <location>
        <begin position="394"/>
        <end position="421"/>
    </location>
</feature>
<protein>
    <recommendedName>
        <fullName evidence="12">C2H2-type domain-containing protein</fullName>
    </recommendedName>
</protein>
<feature type="domain" description="C2H2-type" evidence="12">
    <location>
        <begin position="422"/>
        <end position="449"/>
    </location>
</feature>
<dbReference type="FunFam" id="3.30.160.60:FF:001480">
    <property type="entry name" value="Si:cabz01071911.3"/>
    <property type="match status" value="1"/>
</dbReference>
<dbReference type="GO" id="GO:0000981">
    <property type="term" value="F:DNA-binding transcription factor activity, RNA polymerase II-specific"/>
    <property type="evidence" value="ECO:0007669"/>
    <property type="project" value="TreeGrafter"/>
</dbReference>
<keyword evidence="5 11" id="KW-0863">Zinc-finger</keyword>
<keyword evidence="14" id="KW-1185">Reference proteome</keyword>
<dbReference type="InterPro" id="IPR050527">
    <property type="entry name" value="Snail/Krueppel_Znf"/>
</dbReference>
<dbReference type="InterPro" id="IPR056438">
    <property type="entry name" value="Znf-C2H2_CTCF"/>
</dbReference>
<feature type="domain" description="C2H2-type" evidence="12">
    <location>
        <begin position="338"/>
        <end position="365"/>
    </location>
</feature>
<accession>A0A9D4G6C3</accession>
<dbReference type="FunFam" id="3.30.160.60:FF:000448">
    <property type="entry name" value="RE1-silencing transcription factor A"/>
    <property type="match status" value="1"/>
</dbReference>
<keyword evidence="3" id="KW-0479">Metal-binding</keyword>
<evidence type="ECO:0000256" key="6">
    <source>
        <dbReference type="ARBA" id="ARBA00022833"/>
    </source>
</evidence>
<evidence type="ECO:0000256" key="11">
    <source>
        <dbReference type="PROSITE-ProRule" id="PRU00042"/>
    </source>
</evidence>
<keyword evidence="7" id="KW-0805">Transcription regulation</keyword>
<dbReference type="InterPro" id="IPR036236">
    <property type="entry name" value="Znf_C2H2_sf"/>
</dbReference>
<dbReference type="SUPFAM" id="SSF57667">
    <property type="entry name" value="beta-beta-alpha zinc fingers"/>
    <property type="match status" value="5"/>
</dbReference>
<dbReference type="FunFam" id="3.30.160.60:FF:000624">
    <property type="entry name" value="zinc finger protein 697"/>
    <property type="match status" value="1"/>
</dbReference>
<evidence type="ECO:0000256" key="9">
    <source>
        <dbReference type="ARBA" id="ARBA00023163"/>
    </source>
</evidence>
<feature type="domain" description="C2H2-type" evidence="12">
    <location>
        <begin position="282"/>
        <end position="309"/>
    </location>
</feature>
<evidence type="ECO:0000259" key="12">
    <source>
        <dbReference type="PROSITE" id="PS50157"/>
    </source>
</evidence>
<dbReference type="PANTHER" id="PTHR24388:SF53">
    <property type="entry name" value="CHORION TRANSCRIPTION FACTOR CF2-RELATED"/>
    <property type="match status" value="1"/>
</dbReference>
<evidence type="ECO:0000256" key="4">
    <source>
        <dbReference type="ARBA" id="ARBA00022737"/>
    </source>
</evidence>
<evidence type="ECO:0000313" key="13">
    <source>
        <dbReference type="EMBL" id="KAH3809385.1"/>
    </source>
</evidence>
<dbReference type="FunFam" id="3.30.160.60:FF:000446">
    <property type="entry name" value="Zinc finger protein"/>
    <property type="match status" value="1"/>
</dbReference>
<evidence type="ECO:0000313" key="14">
    <source>
        <dbReference type="Proteomes" id="UP000828390"/>
    </source>
</evidence>
<dbReference type="Pfam" id="PF00096">
    <property type="entry name" value="zf-C2H2"/>
    <property type="match status" value="5"/>
</dbReference>
<dbReference type="PROSITE" id="PS50157">
    <property type="entry name" value="ZINC_FINGER_C2H2_2"/>
    <property type="match status" value="9"/>
</dbReference>
<dbReference type="GO" id="GO:0005634">
    <property type="term" value="C:nucleus"/>
    <property type="evidence" value="ECO:0007669"/>
    <property type="project" value="UniProtKB-SubCell"/>
</dbReference>
<dbReference type="FunFam" id="3.30.160.60:FF:001290">
    <property type="entry name" value="Zinc finger 45-like"/>
    <property type="match status" value="2"/>
</dbReference>
<feature type="domain" description="C2H2-type" evidence="12">
    <location>
        <begin position="310"/>
        <end position="337"/>
    </location>
</feature>
<evidence type="ECO:0000256" key="5">
    <source>
        <dbReference type="ARBA" id="ARBA00022771"/>
    </source>
</evidence>
<comment type="caution">
    <text evidence="13">The sequence shown here is derived from an EMBL/GenBank/DDBJ whole genome shotgun (WGS) entry which is preliminary data.</text>
</comment>
<keyword evidence="9" id="KW-0804">Transcription</keyword>
<dbReference type="Proteomes" id="UP000828390">
    <property type="component" value="Unassembled WGS sequence"/>
</dbReference>
<name>A0A9D4G6C3_DREPO</name>
<keyword evidence="8" id="KW-0238">DNA-binding</keyword>
<gene>
    <name evidence="13" type="ORF">DPMN_137748</name>
</gene>
<dbReference type="InterPro" id="IPR013087">
    <property type="entry name" value="Znf_C2H2_type"/>
</dbReference>
<evidence type="ECO:0000256" key="8">
    <source>
        <dbReference type="ARBA" id="ARBA00023125"/>
    </source>
</evidence>
<reference evidence="13" key="2">
    <citation type="submission" date="2020-11" db="EMBL/GenBank/DDBJ databases">
        <authorList>
            <person name="McCartney M.A."/>
            <person name="Auch B."/>
            <person name="Kono T."/>
            <person name="Mallez S."/>
            <person name="Becker A."/>
            <person name="Gohl D.M."/>
            <person name="Silverstein K.A.T."/>
            <person name="Koren S."/>
            <person name="Bechman K.B."/>
            <person name="Herman A."/>
            <person name="Abrahante J.E."/>
            <person name="Garbe J."/>
        </authorList>
    </citation>
    <scope>NUCLEOTIDE SEQUENCE</scope>
    <source>
        <strain evidence="13">Duluth1</strain>
        <tissue evidence="13">Whole animal</tissue>
    </source>
</reference>
<dbReference type="Pfam" id="PF23611">
    <property type="entry name" value="zf-C2H2_16"/>
    <property type="match status" value="2"/>
</dbReference>
<dbReference type="GO" id="GO:0008270">
    <property type="term" value="F:zinc ion binding"/>
    <property type="evidence" value="ECO:0007669"/>
    <property type="project" value="UniProtKB-KW"/>
</dbReference>
<dbReference type="FunFam" id="3.30.160.60:FF:002452">
    <property type="entry name" value="zinc finger protein 142 isoform X4"/>
    <property type="match status" value="2"/>
</dbReference>
<feature type="domain" description="C2H2-type" evidence="12">
    <location>
        <begin position="198"/>
        <end position="225"/>
    </location>
</feature>
<evidence type="ECO:0000256" key="1">
    <source>
        <dbReference type="ARBA" id="ARBA00004123"/>
    </source>
</evidence>
<dbReference type="SMART" id="SM00355">
    <property type="entry name" value="ZnF_C2H2"/>
    <property type="match status" value="9"/>
</dbReference>
<sequence>MTSTQKSFLQMASKNYKRRKLGTECNDVDSGTDSKTPIIEDIDSTMQPDVNFSSVIQETLSSGRTPDDLNSVCVKIETDESYNTCKANGFFSAFVQVKQEEIYQDHKQDVFNFSYEESEVKGCVAKDPDLTKQDGFNLAGVKLEQTECEVMQDDSRQAGFNSVCANRNQIADSNARTESDGLITVCGKTKQSTGEKLYKCELCVFASNRISSLKVHMRRHTGEKRFKCEVCDYKCSQSSNLKTHKRIHTGEKQFKCEVCGCDFNKSSHLKVHLRIHTGEKLFKCELCDYKCSQSSHLKRHIRKHTGEKPYKCELCGYECIESSNLKTHMRIHTGEKPFKCEVCGNDFNTSDKLKVHMRIHTGEKPYKCEVCGYVFNQRSALKVHIRIHTGEKPYKCWVCDYVFIQSGTLKVHMRIHTGERLYKCEVCDYKYNQSFSLKRHIKIHKGERLNVLGMWFCKKLDWLN</sequence>
<dbReference type="GO" id="GO:0000978">
    <property type="term" value="F:RNA polymerase II cis-regulatory region sequence-specific DNA binding"/>
    <property type="evidence" value="ECO:0007669"/>
    <property type="project" value="TreeGrafter"/>
</dbReference>
<comment type="similarity">
    <text evidence="2">Belongs to the krueppel C2H2-type zinc-finger protein family.</text>
</comment>
<keyword evidence="4" id="KW-0677">Repeat</keyword>
<proteinExistence type="inferred from homology"/>